<dbReference type="Proteomes" id="UP000192393">
    <property type="component" value="Unassembled WGS sequence"/>
</dbReference>
<reference evidence="1 2" key="1">
    <citation type="submission" date="2017-04" db="EMBL/GenBank/DDBJ databases">
        <authorList>
            <person name="Afonso C.L."/>
            <person name="Miller P.J."/>
            <person name="Scott M.A."/>
            <person name="Spackman E."/>
            <person name="Goraichik I."/>
            <person name="Dimitrov K.M."/>
            <person name="Suarez D.L."/>
            <person name="Swayne D.E."/>
        </authorList>
    </citation>
    <scope>NUCLEOTIDE SEQUENCE [LARGE SCALE GENOMIC DNA]</scope>
    <source>
        <strain evidence="1 2">CGMCC 1.12708</strain>
    </source>
</reference>
<evidence type="ECO:0000313" key="2">
    <source>
        <dbReference type="Proteomes" id="UP000192393"/>
    </source>
</evidence>
<protein>
    <submittedName>
        <fullName evidence="1">Uncharacterized protein</fullName>
    </submittedName>
</protein>
<organism evidence="1 2">
    <name type="scientific">Moheibacter sediminis</name>
    <dbReference type="NCBI Taxonomy" id="1434700"/>
    <lineage>
        <taxon>Bacteria</taxon>
        <taxon>Pseudomonadati</taxon>
        <taxon>Bacteroidota</taxon>
        <taxon>Flavobacteriia</taxon>
        <taxon>Flavobacteriales</taxon>
        <taxon>Weeksellaceae</taxon>
        <taxon>Moheibacter</taxon>
    </lineage>
</organism>
<sequence length="111" mass="13526">MNLLKKNIWIYILVGVFLQPHIFNNLHFALVSHEHRWEFEISKEKSFHAQDKFHNCEQYLFKVPPVTEVNLFQERIILVDFNFREIFPKEEKILIQKINNHHHKRGPPKLI</sequence>
<dbReference type="STRING" id="1434700.SAMN06296427_10271"/>
<name>A0A1W1Z064_9FLAO</name>
<dbReference type="AlphaFoldDB" id="A0A1W1Z064"/>
<evidence type="ECO:0000313" key="1">
    <source>
        <dbReference type="EMBL" id="SMC41829.1"/>
    </source>
</evidence>
<proteinExistence type="predicted"/>
<accession>A0A1W1Z064</accession>
<gene>
    <name evidence="1" type="ORF">SAMN06296427_10271</name>
</gene>
<keyword evidence="2" id="KW-1185">Reference proteome</keyword>
<dbReference type="EMBL" id="FWXS01000002">
    <property type="protein sequence ID" value="SMC41829.1"/>
    <property type="molecule type" value="Genomic_DNA"/>
</dbReference>